<dbReference type="GO" id="GO:0003676">
    <property type="term" value="F:nucleic acid binding"/>
    <property type="evidence" value="ECO:0007669"/>
    <property type="project" value="InterPro"/>
</dbReference>
<feature type="non-terminal residue" evidence="11">
    <location>
        <position position="610"/>
    </location>
</feature>
<evidence type="ECO:0000313" key="11">
    <source>
        <dbReference type="EMBL" id="VDC78839.1"/>
    </source>
</evidence>
<name>A0A3P5ZKV2_BRACM</name>
<feature type="region of interest" description="Disordered" evidence="8">
    <location>
        <begin position="1"/>
        <end position="73"/>
    </location>
</feature>
<dbReference type="GO" id="GO:0005524">
    <property type="term" value="F:ATP binding"/>
    <property type="evidence" value="ECO:0007669"/>
    <property type="project" value="UniProtKB-KW"/>
</dbReference>
<evidence type="ECO:0000256" key="4">
    <source>
        <dbReference type="ARBA" id="ARBA00022806"/>
    </source>
</evidence>
<protein>
    <recommendedName>
        <fullName evidence="1">RNA helicase</fullName>
        <ecNumber evidence="1">3.6.4.13</ecNumber>
    </recommendedName>
</protein>
<keyword evidence="5" id="KW-0067">ATP-binding</keyword>
<evidence type="ECO:0000313" key="10">
    <source>
        <dbReference type="EMBL" id="CAG7879380.1"/>
    </source>
</evidence>
<dbReference type="GO" id="GO:0003724">
    <property type="term" value="F:RNA helicase activity"/>
    <property type="evidence" value="ECO:0007669"/>
    <property type="project" value="UniProtKB-EC"/>
</dbReference>
<dbReference type="EMBL" id="LS974619">
    <property type="protein sequence ID" value="CAG7879380.1"/>
    <property type="molecule type" value="Genomic_DNA"/>
</dbReference>
<organism evidence="11">
    <name type="scientific">Brassica campestris</name>
    <name type="common">Field mustard</name>
    <dbReference type="NCBI Taxonomy" id="3711"/>
    <lineage>
        <taxon>Eukaryota</taxon>
        <taxon>Viridiplantae</taxon>
        <taxon>Streptophyta</taxon>
        <taxon>Embryophyta</taxon>
        <taxon>Tracheophyta</taxon>
        <taxon>Spermatophyta</taxon>
        <taxon>Magnoliopsida</taxon>
        <taxon>eudicotyledons</taxon>
        <taxon>Gunneridae</taxon>
        <taxon>Pentapetalae</taxon>
        <taxon>rosids</taxon>
        <taxon>malvids</taxon>
        <taxon>Brassicales</taxon>
        <taxon>Brassicaceae</taxon>
        <taxon>Brassiceae</taxon>
        <taxon>Brassica</taxon>
    </lineage>
</organism>
<evidence type="ECO:0000256" key="8">
    <source>
        <dbReference type="SAM" id="MobiDB-lite"/>
    </source>
</evidence>
<evidence type="ECO:0000256" key="5">
    <source>
        <dbReference type="ARBA" id="ARBA00022840"/>
    </source>
</evidence>
<evidence type="ECO:0000259" key="9">
    <source>
        <dbReference type="Pfam" id="PF00270"/>
    </source>
</evidence>
<feature type="compositionally biased region" description="Basic residues" evidence="8">
    <location>
        <begin position="55"/>
        <end position="65"/>
    </location>
</feature>
<evidence type="ECO:0000256" key="6">
    <source>
        <dbReference type="ARBA" id="ARBA00047984"/>
    </source>
</evidence>
<keyword evidence="3" id="KW-0378">Hydrolase</keyword>
<comment type="catalytic activity">
    <reaction evidence="6">
        <text>ATP + H2O = ADP + phosphate + H(+)</text>
        <dbReference type="Rhea" id="RHEA:13065"/>
        <dbReference type="ChEBI" id="CHEBI:15377"/>
        <dbReference type="ChEBI" id="CHEBI:15378"/>
        <dbReference type="ChEBI" id="CHEBI:30616"/>
        <dbReference type="ChEBI" id="CHEBI:43474"/>
        <dbReference type="ChEBI" id="CHEBI:456216"/>
        <dbReference type="EC" id="3.6.4.13"/>
    </reaction>
</comment>
<keyword evidence="7" id="KW-0175">Coiled coil</keyword>
<dbReference type="EMBL" id="LR031572">
    <property type="protein sequence ID" value="VDC78839.1"/>
    <property type="molecule type" value="Genomic_DNA"/>
</dbReference>
<dbReference type="Gene3D" id="3.40.50.300">
    <property type="entry name" value="P-loop containing nucleotide triphosphate hydrolases"/>
    <property type="match status" value="1"/>
</dbReference>
<evidence type="ECO:0000256" key="2">
    <source>
        <dbReference type="ARBA" id="ARBA00022741"/>
    </source>
</evidence>
<accession>A0A3P5ZKV2</accession>
<dbReference type="Gramene" id="A03p07230.2_BraZ1">
    <property type="protein sequence ID" value="A03p07230.2_BraZ1.CDS.1"/>
    <property type="gene ID" value="A03g07230.2_BraZ1"/>
</dbReference>
<dbReference type="AlphaFoldDB" id="A0A3P5ZKV2"/>
<feature type="compositionally biased region" description="Basic and acidic residues" evidence="8">
    <location>
        <begin position="18"/>
        <end position="35"/>
    </location>
</feature>
<evidence type="ECO:0000256" key="1">
    <source>
        <dbReference type="ARBA" id="ARBA00012552"/>
    </source>
</evidence>
<reference evidence="11" key="1">
    <citation type="submission" date="2018-11" db="EMBL/GenBank/DDBJ databases">
        <authorList>
            <consortium name="Genoscope - CEA"/>
            <person name="William W."/>
        </authorList>
    </citation>
    <scope>NUCLEOTIDE SEQUENCE</scope>
</reference>
<gene>
    <name evidence="11" type="ORF">BRAA03T10057Z</name>
    <name evidence="10" type="ORF">BRAPAZ1V2_A03P07230.2</name>
</gene>
<dbReference type="InterPro" id="IPR011545">
    <property type="entry name" value="DEAD/DEAH_box_helicase_dom"/>
</dbReference>
<feature type="domain" description="DEAD/DEAH-box helicase" evidence="9">
    <location>
        <begin position="253"/>
        <end position="363"/>
    </location>
</feature>
<dbReference type="Pfam" id="PF00270">
    <property type="entry name" value="DEAD"/>
    <property type="match status" value="1"/>
</dbReference>
<dbReference type="GO" id="GO:0016787">
    <property type="term" value="F:hydrolase activity"/>
    <property type="evidence" value="ECO:0007669"/>
    <property type="project" value="UniProtKB-KW"/>
</dbReference>
<feature type="coiled-coil region" evidence="7">
    <location>
        <begin position="379"/>
        <end position="406"/>
    </location>
</feature>
<dbReference type="SUPFAM" id="SSF52540">
    <property type="entry name" value="P-loop containing nucleoside triphosphate hydrolases"/>
    <property type="match status" value="1"/>
</dbReference>
<dbReference type="Proteomes" id="UP000694005">
    <property type="component" value="Chromosome A03"/>
</dbReference>
<evidence type="ECO:0000256" key="3">
    <source>
        <dbReference type="ARBA" id="ARBA00022801"/>
    </source>
</evidence>
<dbReference type="EC" id="3.6.4.13" evidence="1"/>
<dbReference type="InterPro" id="IPR027417">
    <property type="entry name" value="P-loop_NTPase"/>
</dbReference>
<evidence type="ECO:0000256" key="7">
    <source>
        <dbReference type="SAM" id="Coils"/>
    </source>
</evidence>
<dbReference type="PANTHER" id="PTHR47963:SF8">
    <property type="entry name" value="ATP-DEPENDENT RNA HELICASE DEAD"/>
    <property type="match status" value="1"/>
</dbReference>
<keyword evidence="2" id="KW-0547">Nucleotide-binding</keyword>
<sequence length="610" mass="70891">MASGGDEIVNIENSKVNEGSRSHEKARVNCDDNGFKRGTGKRKHFDDRDLVNTARKPKKKKKKNKEKIQKEDPEADLKKVKNLINGFSSNWKTHTTNLWSSIEFEFLAKVDIITMETKKTDEIMRDPLALRDGEEYYKRIEKAWKRGYFLQEGKISEDKEDESDEEASDLEEEIRVDKISERIDSLERDLEYLATGHNDVVKKNDSKKKSSMKVKLSVEDVKTNIPNAVSNRRISDPLREKLKEKGIEVLFPIQAMIFDKGTNLIGRARTGQGKTLAFVLPILETLINGKSDEIIFGGSLKHESLQKELKLASVKLTSKPREIKRLKHKLGERYKKLADMQSFFHFKERETNRTCVEFPIKEEKVSVVVSESETKSQLLSQAKEIVKRQHDEINTLQRALNEKEEEKEISIVVKRLEQEKLRETDANLKKQMEDWLITHNEVSKLQEEIEWEHFDVKGKELRKEAETINCQKEIFSVYLRGKFDNIQEERDSLRKQHKQKLDDNDVENLINKMKRLVVCAQSTSRSESTRLQIFMRMMSGGKTIVIYANKNYTVEGLQHIIELKAKVPAKENVIYKGEQDSSLHHLGRNVMYAVTQMLTGFWICPRNKLH</sequence>
<dbReference type="InterPro" id="IPR050547">
    <property type="entry name" value="DEAD_box_RNA_helicases"/>
</dbReference>
<proteinExistence type="predicted"/>
<dbReference type="PANTHER" id="PTHR47963">
    <property type="entry name" value="DEAD-BOX ATP-DEPENDENT RNA HELICASE 47, MITOCHONDRIAL"/>
    <property type="match status" value="1"/>
</dbReference>
<keyword evidence="4" id="KW-0347">Helicase</keyword>